<dbReference type="RefSeq" id="XP_022312591.1">
    <property type="nucleotide sequence ID" value="XM_022456883.1"/>
</dbReference>
<name>A0A8B8CD74_CRAVI</name>
<feature type="domain" description="FLYWCH-type" evidence="4">
    <location>
        <begin position="6"/>
        <end position="69"/>
    </location>
</feature>
<sequence length="473" mass="56219">MAARIVAGNRGGKVLLYNGYKYQKNRERTSAIYWRCWRKECRANLQTNLFGLEDQNPDIRILQESPHNHEDDELVAGHDKILDTLRENIRQDPSVPLKRVYDSISRRHAQGGGDREPMPEFHRVRSTMSRTRLEYVPAVPRDIEDVVIRGPWENTWSNEKFAMFNDNDWGILIYATDENLENLRQCSEIYCDGTFRTCPRPYEQYFTIHGKYRNRVLCFVNCLMVSRNIADYRKVFQTLKTKIRELTGHRWRPRRVICDFEQALIAAVETELRNAQVSGCYFHFNQSLWRKVQSLGLAGRYRQHRALKKVIRKVMAIGYLPLLLVRQNFHLLRTSQRTVRVCRRFPELTEFLDYFNRNYLNANGSFPPQMWNVFDRTMDNRTNNSVESYHRIWNNAVAVRHPSLWTFIRCIKDQQSAIENSVEAVDNGEPTIKRRKKWRDLEDRFLRLRNEYNNGVRDVGQYWDAITHGIVQF</sequence>
<evidence type="ECO:0000256" key="3">
    <source>
        <dbReference type="ARBA" id="ARBA00022833"/>
    </source>
</evidence>
<evidence type="ECO:0000259" key="5">
    <source>
        <dbReference type="Pfam" id="PF10551"/>
    </source>
</evidence>
<evidence type="ECO:0000313" key="6">
    <source>
        <dbReference type="Proteomes" id="UP000694844"/>
    </source>
</evidence>
<organism evidence="6 7">
    <name type="scientific">Crassostrea virginica</name>
    <name type="common">Eastern oyster</name>
    <dbReference type="NCBI Taxonomy" id="6565"/>
    <lineage>
        <taxon>Eukaryota</taxon>
        <taxon>Metazoa</taxon>
        <taxon>Spiralia</taxon>
        <taxon>Lophotrochozoa</taxon>
        <taxon>Mollusca</taxon>
        <taxon>Bivalvia</taxon>
        <taxon>Autobranchia</taxon>
        <taxon>Pteriomorphia</taxon>
        <taxon>Ostreida</taxon>
        <taxon>Ostreoidea</taxon>
        <taxon>Ostreidae</taxon>
        <taxon>Crassostrea</taxon>
    </lineage>
</organism>
<dbReference type="InterPro" id="IPR007588">
    <property type="entry name" value="Znf_FLYWCH"/>
</dbReference>
<evidence type="ECO:0000259" key="4">
    <source>
        <dbReference type="Pfam" id="PF04500"/>
    </source>
</evidence>
<dbReference type="AlphaFoldDB" id="A0A8B8CD74"/>
<keyword evidence="3" id="KW-0862">Zinc</keyword>
<gene>
    <name evidence="7" type="primary">LOC111117713</name>
</gene>
<dbReference type="InterPro" id="IPR018289">
    <property type="entry name" value="MULE_transposase_dom"/>
</dbReference>
<reference evidence="7" key="1">
    <citation type="submission" date="2025-08" db="UniProtKB">
        <authorList>
            <consortium name="RefSeq"/>
        </authorList>
    </citation>
    <scope>IDENTIFICATION</scope>
    <source>
        <tissue evidence="7">Whole sample</tissue>
    </source>
</reference>
<proteinExistence type="predicted"/>
<evidence type="ECO:0000256" key="1">
    <source>
        <dbReference type="ARBA" id="ARBA00022723"/>
    </source>
</evidence>
<evidence type="ECO:0000256" key="2">
    <source>
        <dbReference type="ARBA" id="ARBA00022771"/>
    </source>
</evidence>
<dbReference type="GO" id="GO:0008270">
    <property type="term" value="F:zinc ion binding"/>
    <property type="evidence" value="ECO:0007669"/>
    <property type="project" value="UniProtKB-KW"/>
</dbReference>
<dbReference type="Pfam" id="PF10551">
    <property type="entry name" value="MULE"/>
    <property type="match status" value="1"/>
</dbReference>
<dbReference type="Proteomes" id="UP000694844">
    <property type="component" value="Chromosome 10"/>
</dbReference>
<dbReference type="PANTHER" id="PTHR47160:SF8">
    <property type="entry name" value="MULE TRANSPOSASE DOMAIN-CONTAINING PROTEIN"/>
    <property type="match status" value="1"/>
</dbReference>
<feature type="domain" description="MULE transposase" evidence="5">
    <location>
        <begin position="190"/>
        <end position="286"/>
    </location>
</feature>
<protein>
    <submittedName>
        <fullName evidence="7">Uncharacterized protein LOC111117713</fullName>
    </submittedName>
</protein>
<keyword evidence="1" id="KW-0479">Metal-binding</keyword>
<dbReference type="GeneID" id="111117713"/>
<keyword evidence="6" id="KW-1185">Reference proteome</keyword>
<dbReference type="Gene3D" id="2.20.25.240">
    <property type="match status" value="1"/>
</dbReference>
<dbReference type="KEGG" id="cvn:111117713"/>
<dbReference type="PANTHER" id="PTHR47160">
    <property type="entry name" value="PUTATIVE-RELATED"/>
    <property type="match status" value="1"/>
</dbReference>
<dbReference type="Pfam" id="PF04500">
    <property type="entry name" value="FLYWCH"/>
    <property type="match status" value="1"/>
</dbReference>
<accession>A0A8B8CD74</accession>
<keyword evidence="2" id="KW-0863">Zinc-finger</keyword>
<dbReference type="OrthoDB" id="9976404at2759"/>
<evidence type="ECO:0000313" key="7">
    <source>
        <dbReference type="RefSeq" id="XP_022312591.1"/>
    </source>
</evidence>